<proteinExistence type="predicted"/>
<accession>A0A0C9TJX4</accession>
<dbReference type="EMBL" id="KN837271">
    <property type="protein sequence ID" value="KIJ29978.1"/>
    <property type="molecule type" value="Genomic_DNA"/>
</dbReference>
<reference evidence="1 2" key="1">
    <citation type="submission" date="2014-06" db="EMBL/GenBank/DDBJ databases">
        <title>Evolutionary Origins and Diversification of the Mycorrhizal Mutualists.</title>
        <authorList>
            <consortium name="DOE Joint Genome Institute"/>
            <consortium name="Mycorrhizal Genomics Consortium"/>
            <person name="Kohler A."/>
            <person name="Kuo A."/>
            <person name="Nagy L.G."/>
            <person name="Floudas D."/>
            <person name="Copeland A."/>
            <person name="Barry K.W."/>
            <person name="Cichocki N."/>
            <person name="Veneault-Fourrey C."/>
            <person name="LaButti K."/>
            <person name="Lindquist E.A."/>
            <person name="Lipzen A."/>
            <person name="Lundell T."/>
            <person name="Morin E."/>
            <person name="Murat C."/>
            <person name="Riley R."/>
            <person name="Ohm R."/>
            <person name="Sun H."/>
            <person name="Tunlid A."/>
            <person name="Henrissat B."/>
            <person name="Grigoriev I.V."/>
            <person name="Hibbett D.S."/>
            <person name="Martin F."/>
        </authorList>
    </citation>
    <scope>NUCLEOTIDE SEQUENCE [LARGE SCALE GENOMIC DNA]</scope>
    <source>
        <strain evidence="1 2">SS14</strain>
    </source>
</reference>
<dbReference type="HOGENOM" id="CLU_041692_4_0_1"/>
<evidence type="ECO:0000313" key="1">
    <source>
        <dbReference type="EMBL" id="KIJ29978.1"/>
    </source>
</evidence>
<dbReference type="Proteomes" id="UP000054279">
    <property type="component" value="Unassembled WGS sequence"/>
</dbReference>
<keyword evidence="2" id="KW-1185">Reference proteome</keyword>
<evidence type="ECO:0008006" key="3">
    <source>
        <dbReference type="Google" id="ProtNLM"/>
    </source>
</evidence>
<protein>
    <recommendedName>
        <fullName evidence="3">C3H1-type domain-containing protein</fullName>
    </recommendedName>
</protein>
<dbReference type="AlphaFoldDB" id="A0A0C9TJX4"/>
<evidence type="ECO:0000313" key="2">
    <source>
        <dbReference type="Proteomes" id="UP000054279"/>
    </source>
</evidence>
<name>A0A0C9TJX4_SPHS4</name>
<sequence>MQPIGDIDITIHGNGNSGKVSKQVQNVADWTLTFRATKAVILFLYEEWADELNAYEELIIGQFSATKISEHCWVIKLDKAIRKQAANINNCTFSTVLNFNRLVTQYLDTIGLGSSSSFGHVTAGPTSHKCRREDTQDKQICHRVNKNQCIGACKFRHICILCEGNHQVKECGIGKRRQN</sequence>
<organism evidence="1 2">
    <name type="scientific">Sphaerobolus stellatus (strain SS14)</name>
    <dbReference type="NCBI Taxonomy" id="990650"/>
    <lineage>
        <taxon>Eukaryota</taxon>
        <taxon>Fungi</taxon>
        <taxon>Dikarya</taxon>
        <taxon>Basidiomycota</taxon>
        <taxon>Agaricomycotina</taxon>
        <taxon>Agaricomycetes</taxon>
        <taxon>Phallomycetidae</taxon>
        <taxon>Geastrales</taxon>
        <taxon>Sphaerobolaceae</taxon>
        <taxon>Sphaerobolus</taxon>
    </lineage>
</organism>
<gene>
    <name evidence="1" type="ORF">M422DRAFT_268543</name>
</gene>